<proteinExistence type="inferred from homology"/>
<feature type="non-terminal residue" evidence="4">
    <location>
        <position position="561"/>
    </location>
</feature>
<feature type="domain" description="CRIM" evidence="3">
    <location>
        <begin position="469"/>
        <end position="554"/>
    </location>
</feature>
<feature type="region of interest" description="Disordered" evidence="2">
    <location>
        <begin position="271"/>
        <end position="437"/>
    </location>
</feature>
<protein>
    <recommendedName>
        <fullName evidence="3">CRIM domain-containing protein</fullName>
    </recommendedName>
</protein>
<sequence length="561" mass="61346">MSIRVFGATEMGGIFSEKQLDASVAVRRRRRRCFHVGDNNENDIDDIDGDLSVKMSLISDPDYLIHNLRLTYLRHLEDPYGPRIIRSGDRYRNNPHVLAAGLADTERWPELNIESSPDPSDDEEPGKRPVARRMRSGYTGGSTTLKHTQTIMGNRSGALGMRVTGKRSSTTGEAIIPMRPTDSNLGRVRADSEPTPLPATSSSPSEPITPGSPDTYDGGHISVSKRRSAGGSSLSEVAASILIKSETPVQAEPAAPKLHAMPSFSKIADIQARRQRRRAHFSSAGNNARRHVLTSRQPMNPDISSSDEGAGVSGSMDGFDRLSEHGDGMDGEMEEFDPDFAPTQIGADSDLSEADSSVSHLINVTGSSLEALQPPPSLPSPIEEDVREQPDHRRSRSSRSSTEHSDSTAQMPPAKVDARQNHDPDLTRQQAALSARRRTRRMTLINNNAPPQDTGLFVRLKQLPPRQTTSALTAKLASSSTSTNPFTETYALISGRAEVASMTIQVFFPHARSPVGKPLELKVRKDATIEEVIGFALWSYWEEGWQPKLDEGFSNADDAKK</sequence>
<dbReference type="GO" id="GO:0005546">
    <property type="term" value="F:phosphatidylinositol-4,5-bisphosphate binding"/>
    <property type="evidence" value="ECO:0007669"/>
    <property type="project" value="TreeGrafter"/>
</dbReference>
<keyword evidence="5" id="KW-1185">Reference proteome</keyword>
<evidence type="ECO:0000256" key="1">
    <source>
        <dbReference type="ARBA" id="ARBA00009407"/>
    </source>
</evidence>
<dbReference type="PANTHER" id="PTHR13335">
    <property type="entry name" value="TARGET OF RAPAMYCIN COMPLEX 2 SUBUNIT MAPKAP1"/>
    <property type="match status" value="1"/>
</dbReference>
<dbReference type="Pfam" id="PF16978">
    <property type="entry name" value="CRIM"/>
    <property type="match status" value="1"/>
</dbReference>
<accession>A0A0H2R532</accession>
<dbReference type="GO" id="GO:0005886">
    <property type="term" value="C:plasma membrane"/>
    <property type="evidence" value="ECO:0007669"/>
    <property type="project" value="TreeGrafter"/>
</dbReference>
<dbReference type="AlphaFoldDB" id="A0A0H2R532"/>
<dbReference type="InterPro" id="IPR031567">
    <property type="entry name" value="CRIM_dom"/>
</dbReference>
<evidence type="ECO:0000259" key="3">
    <source>
        <dbReference type="Pfam" id="PF16978"/>
    </source>
</evidence>
<dbReference type="InterPro" id="IPR008828">
    <property type="entry name" value="Sin1/Avo1"/>
</dbReference>
<evidence type="ECO:0000313" key="5">
    <source>
        <dbReference type="Proteomes" id="UP000053477"/>
    </source>
</evidence>
<feature type="compositionally biased region" description="Basic and acidic residues" evidence="2">
    <location>
        <begin position="318"/>
        <end position="328"/>
    </location>
</feature>
<dbReference type="GO" id="GO:0038203">
    <property type="term" value="P:TORC2 signaling"/>
    <property type="evidence" value="ECO:0007669"/>
    <property type="project" value="TreeGrafter"/>
</dbReference>
<name>A0A0H2R532_9AGAM</name>
<comment type="similarity">
    <text evidence="1">Belongs to the SIN1 family.</text>
</comment>
<evidence type="ECO:0000313" key="4">
    <source>
        <dbReference type="EMBL" id="KLO06442.1"/>
    </source>
</evidence>
<dbReference type="EMBL" id="KQ086207">
    <property type="protein sequence ID" value="KLO06442.1"/>
    <property type="molecule type" value="Genomic_DNA"/>
</dbReference>
<feature type="region of interest" description="Disordered" evidence="2">
    <location>
        <begin position="161"/>
        <end position="232"/>
    </location>
</feature>
<feature type="compositionally biased region" description="Acidic residues" evidence="2">
    <location>
        <begin position="329"/>
        <end position="338"/>
    </location>
</feature>
<feature type="compositionally biased region" description="Polar residues" evidence="2">
    <location>
        <begin position="294"/>
        <end position="307"/>
    </location>
</feature>
<dbReference type="GO" id="GO:0005737">
    <property type="term" value="C:cytoplasm"/>
    <property type="evidence" value="ECO:0007669"/>
    <property type="project" value="TreeGrafter"/>
</dbReference>
<dbReference type="PANTHER" id="PTHR13335:SF1">
    <property type="entry name" value="TARGET OF RAPAMYCIN COMPLEX 2 SUBUNIT MAPKAP1"/>
    <property type="match status" value="1"/>
</dbReference>
<feature type="region of interest" description="Disordered" evidence="2">
    <location>
        <begin position="108"/>
        <end position="145"/>
    </location>
</feature>
<dbReference type="Proteomes" id="UP000053477">
    <property type="component" value="Unassembled WGS sequence"/>
</dbReference>
<dbReference type="InParanoid" id="A0A0H2R532"/>
<organism evidence="4 5">
    <name type="scientific">Schizopora paradoxa</name>
    <dbReference type="NCBI Taxonomy" id="27342"/>
    <lineage>
        <taxon>Eukaryota</taxon>
        <taxon>Fungi</taxon>
        <taxon>Dikarya</taxon>
        <taxon>Basidiomycota</taxon>
        <taxon>Agaricomycotina</taxon>
        <taxon>Agaricomycetes</taxon>
        <taxon>Hymenochaetales</taxon>
        <taxon>Schizoporaceae</taxon>
        <taxon>Schizopora</taxon>
    </lineage>
</organism>
<evidence type="ECO:0000256" key="2">
    <source>
        <dbReference type="SAM" id="MobiDB-lite"/>
    </source>
</evidence>
<gene>
    <name evidence="4" type="ORF">SCHPADRAFT_689996</name>
</gene>
<feature type="compositionally biased region" description="Basic and acidic residues" evidence="2">
    <location>
        <begin position="416"/>
        <end position="426"/>
    </location>
</feature>
<feature type="compositionally biased region" description="Polar residues" evidence="2">
    <location>
        <begin position="354"/>
        <end position="370"/>
    </location>
</feature>
<dbReference type="GO" id="GO:0031932">
    <property type="term" value="C:TORC2 complex"/>
    <property type="evidence" value="ECO:0007669"/>
    <property type="project" value="InterPro"/>
</dbReference>
<reference evidence="4 5" key="1">
    <citation type="submission" date="2015-04" db="EMBL/GenBank/DDBJ databases">
        <title>Complete genome sequence of Schizopora paradoxa KUC8140, a cosmopolitan wood degrader in East Asia.</title>
        <authorList>
            <consortium name="DOE Joint Genome Institute"/>
            <person name="Min B."/>
            <person name="Park H."/>
            <person name="Jang Y."/>
            <person name="Kim J.-J."/>
            <person name="Kim K.H."/>
            <person name="Pangilinan J."/>
            <person name="Lipzen A."/>
            <person name="Riley R."/>
            <person name="Grigoriev I.V."/>
            <person name="Spatafora J.W."/>
            <person name="Choi I.-G."/>
        </authorList>
    </citation>
    <scope>NUCLEOTIDE SEQUENCE [LARGE SCALE GENOMIC DNA]</scope>
    <source>
        <strain evidence="4 5">KUC8140</strain>
    </source>
</reference>
<dbReference type="OrthoDB" id="241990at2759"/>
<dbReference type="STRING" id="27342.A0A0H2R532"/>